<reference evidence="1 2" key="1">
    <citation type="submission" date="2015-03" db="EMBL/GenBank/DDBJ databases">
        <title>Genome assembly of Sandaracinus amylolyticus DSM 53668.</title>
        <authorList>
            <person name="Sharma G."/>
            <person name="Subramanian S."/>
        </authorList>
    </citation>
    <scope>NUCLEOTIDE SEQUENCE [LARGE SCALE GENOMIC DNA]</scope>
    <source>
        <strain evidence="1 2">DSM 53668</strain>
    </source>
</reference>
<proteinExistence type="predicted"/>
<dbReference type="EMBL" id="CP011125">
    <property type="protein sequence ID" value="AKF09874.1"/>
    <property type="molecule type" value="Genomic_DNA"/>
</dbReference>
<gene>
    <name evidence="1" type="ORF">DB32_007023</name>
</gene>
<dbReference type="AlphaFoldDB" id="A0A0F6SH59"/>
<evidence type="ECO:0000313" key="2">
    <source>
        <dbReference type="Proteomes" id="UP000034883"/>
    </source>
</evidence>
<name>A0A0F6SH59_9BACT</name>
<sequence>MGGHVRRCDERTEQELLRASTRGFTVHDWLRGEGTSRA</sequence>
<organism evidence="1 2">
    <name type="scientific">Sandaracinus amylolyticus</name>
    <dbReference type="NCBI Taxonomy" id="927083"/>
    <lineage>
        <taxon>Bacteria</taxon>
        <taxon>Pseudomonadati</taxon>
        <taxon>Myxococcota</taxon>
        <taxon>Polyangia</taxon>
        <taxon>Polyangiales</taxon>
        <taxon>Sandaracinaceae</taxon>
        <taxon>Sandaracinus</taxon>
    </lineage>
</organism>
<evidence type="ECO:0000313" key="1">
    <source>
        <dbReference type="EMBL" id="AKF09874.1"/>
    </source>
</evidence>
<accession>A0A0F6SH59</accession>
<dbReference type="Proteomes" id="UP000034883">
    <property type="component" value="Chromosome"/>
</dbReference>
<keyword evidence="2" id="KW-1185">Reference proteome</keyword>
<dbReference type="KEGG" id="samy:DB32_007023"/>
<protein>
    <submittedName>
        <fullName evidence="1">Uncharacterized protein</fullName>
    </submittedName>
</protein>